<evidence type="ECO:0000313" key="2">
    <source>
        <dbReference type="Proteomes" id="UP000242592"/>
    </source>
</evidence>
<dbReference type="InterPro" id="IPR036390">
    <property type="entry name" value="WH_DNA-bd_sf"/>
</dbReference>
<name>A0A1M5S487_9BACT</name>
<dbReference type="SUPFAM" id="SSF46785">
    <property type="entry name" value="Winged helix' DNA-binding domain"/>
    <property type="match status" value="1"/>
</dbReference>
<dbReference type="InterPro" id="IPR036388">
    <property type="entry name" value="WH-like_DNA-bd_sf"/>
</dbReference>
<dbReference type="AlphaFoldDB" id="A0A1M5S487"/>
<dbReference type="NCBIfam" id="TIGR00738">
    <property type="entry name" value="rrf2_super"/>
    <property type="match status" value="1"/>
</dbReference>
<dbReference type="RefSeq" id="WP_073072437.1">
    <property type="nucleotide sequence ID" value="NZ_FQXN01000002.1"/>
</dbReference>
<reference evidence="2" key="1">
    <citation type="submission" date="2016-11" db="EMBL/GenBank/DDBJ databases">
        <authorList>
            <person name="Varghese N."/>
            <person name="Submissions S."/>
        </authorList>
    </citation>
    <scope>NUCLEOTIDE SEQUENCE [LARGE SCALE GENOMIC DNA]</scope>
    <source>
        <strain evidence="2">DSM 15807</strain>
    </source>
</reference>
<dbReference type="Pfam" id="PF02082">
    <property type="entry name" value="Rrf2"/>
    <property type="match status" value="1"/>
</dbReference>
<dbReference type="PANTHER" id="PTHR33221:SF14">
    <property type="entry name" value="HTH-TYPE TRANSCRIPTIONAL REGULATOR AQ_268-RELATED"/>
    <property type="match status" value="1"/>
</dbReference>
<dbReference type="PANTHER" id="PTHR33221">
    <property type="entry name" value="WINGED HELIX-TURN-HELIX TRANSCRIPTIONAL REGULATOR, RRF2 FAMILY"/>
    <property type="match status" value="1"/>
</dbReference>
<dbReference type="Proteomes" id="UP000242592">
    <property type="component" value="Unassembled WGS sequence"/>
</dbReference>
<dbReference type="PROSITE" id="PS51197">
    <property type="entry name" value="HTH_RRF2_2"/>
    <property type="match status" value="1"/>
</dbReference>
<dbReference type="EMBL" id="FQXN01000002">
    <property type="protein sequence ID" value="SHH33442.1"/>
    <property type="molecule type" value="Genomic_DNA"/>
</dbReference>
<dbReference type="OrthoDB" id="9795923at2"/>
<dbReference type="Gene3D" id="1.10.10.10">
    <property type="entry name" value="Winged helix-like DNA-binding domain superfamily/Winged helix DNA-binding domain"/>
    <property type="match status" value="1"/>
</dbReference>
<evidence type="ECO:0000313" key="1">
    <source>
        <dbReference type="EMBL" id="SHH33442.1"/>
    </source>
</evidence>
<dbReference type="GO" id="GO:0005829">
    <property type="term" value="C:cytosol"/>
    <property type="evidence" value="ECO:0007669"/>
    <property type="project" value="TreeGrafter"/>
</dbReference>
<organism evidence="1 2">
    <name type="scientific">Thermosipho atlanticus DSM 15807</name>
    <dbReference type="NCBI Taxonomy" id="1123380"/>
    <lineage>
        <taxon>Bacteria</taxon>
        <taxon>Thermotogati</taxon>
        <taxon>Thermotogota</taxon>
        <taxon>Thermotogae</taxon>
        <taxon>Thermotogales</taxon>
        <taxon>Fervidobacteriaceae</taxon>
        <taxon>Thermosipho</taxon>
    </lineage>
</organism>
<dbReference type="GO" id="GO:0003700">
    <property type="term" value="F:DNA-binding transcription factor activity"/>
    <property type="evidence" value="ECO:0007669"/>
    <property type="project" value="TreeGrafter"/>
</dbReference>
<accession>A0A1M5S487</accession>
<gene>
    <name evidence="1" type="ORF">SAMN02745199_0798</name>
</gene>
<keyword evidence="2" id="KW-1185">Reference proteome</keyword>
<protein>
    <submittedName>
        <fullName evidence="1">Transcriptional regulator, BadM/Rrf2 family</fullName>
    </submittedName>
</protein>
<proteinExistence type="predicted"/>
<dbReference type="STRING" id="1123380.SAMN02745199_0798"/>
<dbReference type="InterPro" id="IPR000944">
    <property type="entry name" value="Tscrpt_reg_Rrf2"/>
</dbReference>
<sequence length="139" mass="16378">MFGKCQKDIRYSVRILIRLSLEEKPINSKAISELENISRKYAMKLLFYLKEANLVKTIRGKNGGYTLVKDPHEIYLIDITRTFKSNIEIVSCPKDCPNHNFCKARKFWKWLNKEVFKLLSSTSLKDIIDGNFKNYFSFQ</sequence>